<organism evidence="3 4">
    <name type="scientific">Rotaria socialis</name>
    <dbReference type="NCBI Taxonomy" id="392032"/>
    <lineage>
        <taxon>Eukaryota</taxon>
        <taxon>Metazoa</taxon>
        <taxon>Spiralia</taxon>
        <taxon>Gnathifera</taxon>
        <taxon>Rotifera</taxon>
        <taxon>Eurotatoria</taxon>
        <taxon>Bdelloidea</taxon>
        <taxon>Philodinida</taxon>
        <taxon>Philodinidae</taxon>
        <taxon>Rotaria</taxon>
    </lineage>
</organism>
<dbReference type="OrthoDB" id="10041966at2759"/>
<dbReference type="PANTHER" id="PTHR10285">
    <property type="entry name" value="URIDINE KINASE"/>
    <property type="match status" value="1"/>
</dbReference>
<dbReference type="Proteomes" id="UP000663873">
    <property type="component" value="Unassembled WGS sequence"/>
</dbReference>
<accession>A0A820P2G3</accession>
<dbReference type="Proteomes" id="UP000663872">
    <property type="component" value="Unassembled WGS sequence"/>
</dbReference>
<dbReference type="Proteomes" id="UP000663825">
    <property type="component" value="Unassembled WGS sequence"/>
</dbReference>
<evidence type="ECO:0000313" key="4">
    <source>
        <dbReference type="Proteomes" id="UP000663873"/>
    </source>
</evidence>
<keyword evidence="4" id="KW-1185">Reference proteome</keyword>
<dbReference type="InterPro" id="IPR027417">
    <property type="entry name" value="P-loop_NTPase"/>
</dbReference>
<gene>
    <name evidence="2" type="ORF">GRG538_LOCUS13986</name>
    <name evidence="1" type="ORF">TIS948_LOCUS18333</name>
    <name evidence="3" type="ORF">UJA718_LOCUS18880</name>
</gene>
<dbReference type="EMBL" id="CAJNXB010003204">
    <property type="protein sequence ID" value="CAF3300881.1"/>
    <property type="molecule type" value="Genomic_DNA"/>
</dbReference>
<reference evidence="3" key="1">
    <citation type="submission" date="2021-02" db="EMBL/GenBank/DDBJ databases">
        <authorList>
            <person name="Nowell W R."/>
        </authorList>
    </citation>
    <scope>NUCLEOTIDE SEQUENCE</scope>
</reference>
<feature type="non-terminal residue" evidence="3">
    <location>
        <position position="1"/>
    </location>
</feature>
<evidence type="ECO:0000313" key="3">
    <source>
        <dbReference type="EMBL" id="CAF4397743.1"/>
    </source>
</evidence>
<evidence type="ECO:0000313" key="2">
    <source>
        <dbReference type="EMBL" id="CAF3447775.1"/>
    </source>
</evidence>
<evidence type="ECO:0000313" key="1">
    <source>
        <dbReference type="EMBL" id="CAF3300881.1"/>
    </source>
</evidence>
<sequence>VILIGIAGPSGCGKTTYAKHLSQYLGSPIPLMSLDNFFTKPIYIDHPILGRIKSLEQPETLNISGFMSSLHQIKREWARTPFDQLNPVAEKSNPIYIVVEGFLLFALSNDVTSMFDIRIFLDSTQTRCRMQRFRRDTRVDPALSDSQVRITTKFSQWFDNLVWAEYLQRRALQIANAEKVFKPEEYQNNNYAILDAYIGQRLRETF</sequence>
<protein>
    <recommendedName>
        <fullName evidence="5">Phosphoribulokinase/uridine kinase domain-containing protein</fullName>
    </recommendedName>
</protein>
<dbReference type="SUPFAM" id="SSF52540">
    <property type="entry name" value="P-loop containing nucleoside triphosphate hydrolases"/>
    <property type="match status" value="1"/>
</dbReference>
<proteinExistence type="predicted"/>
<comment type="caution">
    <text evidence="3">The sequence shown here is derived from an EMBL/GenBank/DDBJ whole genome shotgun (WGS) entry which is preliminary data.</text>
</comment>
<dbReference type="EMBL" id="CAJNYT010002103">
    <property type="protein sequence ID" value="CAF3447775.1"/>
    <property type="molecule type" value="Genomic_DNA"/>
</dbReference>
<name>A0A820P2G3_9BILA</name>
<dbReference type="EMBL" id="CAJOBP010003277">
    <property type="protein sequence ID" value="CAF4397743.1"/>
    <property type="molecule type" value="Genomic_DNA"/>
</dbReference>
<evidence type="ECO:0008006" key="5">
    <source>
        <dbReference type="Google" id="ProtNLM"/>
    </source>
</evidence>
<dbReference type="Gene3D" id="3.40.50.300">
    <property type="entry name" value="P-loop containing nucleotide triphosphate hydrolases"/>
    <property type="match status" value="1"/>
</dbReference>
<dbReference type="AlphaFoldDB" id="A0A820P2G3"/>